<dbReference type="EMBL" id="ML213636">
    <property type="protein sequence ID" value="TFK34150.1"/>
    <property type="molecule type" value="Genomic_DNA"/>
</dbReference>
<dbReference type="Proteomes" id="UP000308652">
    <property type="component" value="Unassembled WGS sequence"/>
</dbReference>
<evidence type="ECO:0000313" key="2">
    <source>
        <dbReference type="Proteomes" id="UP000308652"/>
    </source>
</evidence>
<accession>A0A5C3LMP2</accession>
<reference evidence="1 2" key="1">
    <citation type="journal article" date="2019" name="Nat. Ecol. Evol.">
        <title>Megaphylogeny resolves global patterns of mushroom evolution.</title>
        <authorList>
            <person name="Varga T."/>
            <person name="Krizsan K."/>
            <person name="Foldi C."/>
            <person name="Dima B."/>
            <person name="Sanchez-Garcia M."/>
            <person name="Sanchez-Ramirez S."/>
            <person name="Szollosi G.J."/>
            <person name="Szarkandi J.G."/>
            <person name="Papp V."/>
            <person name="Albert L."/>
            <person name="Andreopoulos W."/>
            <person name="Angelini C."/>
            <person name="Antonin V."/>
            <person name="Barry K.W."/>
            <person name="Bougher N.L."/>
            <person name="Buchanan P."/>
            <person name="Buyck B."/>
            <person name="Bense V."/>
            <person name="Catcheside P."/>
            <person name="Chovatia M."/>
            <person name="Cooper J."/>
            <person name="Damon W."/>
            <person name="Desjardin D."/>
            <person name="Finy P."/>
            <person name="Geml J."/>
            <person name="Haridas S."/>
            <person name="Hughes K."/>
            <person name="Justo A."/>
            <person name="Karasinski D."/>
            <person name="Kautmanova I."/>
            <person name="Kiss B."/>
            <person name="Kocsube S."/>
            <person name="Kotiranta H."/>
            <person name="LaButti K.M."/>
            <person name="Lechner B.E."/>
            <person name="Liimatainen K."/>
            <person name="Lipzen A."/>
            <person name="Lukacs Z."/>
            <person name="Mihaltcheva S."/>
            <person name="Morgado L.N."/>
            <person name="Niskanen T."/>
            <person name="Noordeloos M.E."/>
            <person name="Ohm R.A."/>
            <person name="Ortiz-Santana B."/>
            <person name="Ovrebo C."/>
            <person name="Racz N."/>
            <person name="Riley R."/>
            <person name="Savchenko A."/>
            <person name="Shiryaev A."/>
            <person name="Soop K."/>
            <person name="Spirin V."/>
            <person name="Szebenyi C."/>
            <person name="Tomsovsky M."/>
            <person name="Tulloss R.E."/>
            <person name="Uehling J."/>
            <person name="Grigoriev I.V."/>
            <person name="Vagvolgyi C."/>
            <person name="Papp T."/>
            <person name="Martin F.M."/>
            <person name="Miettinen O."/>
            <person name="Hibbett D.S."/>
            <person name="Nagy L.G."/>
        </authorList>
    </citation>
    <scope>NUCLEOTIDE SEQUENCE [LARGE SCALE GENOMIC DNA]</scope>
    <source>
        <strain evidence="1 2">CBS 166.37</strain>
    </source>
</reference>
<evidence type="ECO:0000313" key="1">
    <source>
        <dbReference type="EMBL" id="TFK34150.1"/>
    </source>
</evidence>
<sequence>METSANGSCFQVNQSGKFCIRLVSGFVLRANTKFPRNKGLKVKEISIIMHTLKYEQFSAVICMLIHKDQVIAQISDNAISFTTKATKYENEQSCNIPPNMFNKVTSPMMPKKARLQSKFSSRFQKAVCNVSKEIPVFDRQKNNVQWSYYEDLDCLEQKLLSFDEEIPVGLFTVGCTHHLLL</sequence>
<organism evidence="1 2">
    <name type="scientific">Crucibulum laeve</name>
    <dbReference type="NCBI Taxonomy" id="68775"/>
    <lineage>
        <taxon>Eukaryota</taxon>
        <taxon>Fungi</taxon>
        <taxon>Dikarya</taxon>
        <taxon>Basidiomycota</taxon>
        <taxon>Agaricomycotina</taxon>
        <taxon>Agaricomycetes</taxon>
        <taxon>Agaricomycetidae</taxon>
        <taxon>Agaricales</taxon>
        <taxon>Agaricineae</taxon>
        <taxon>Nidulariaceae</taxon>
        <taxon>Crucibulum</taxon>
    </lineage>
</organism>
<proteinExistence type="predicted"/>
<protein>
    <submittedName>
        <fullName evidence="1">Uncharacterized protein</fullName>
    </submittedName>
</protein>
<gene>
    <name evidence="1" type="ORF">BDQ12DRAFT_669703</name>
</gene>
<keyword evidence="2" id="KW-1185">Reference proteome</keyword>
<dbReference type="OrthoDB" id="3067694at2759"/>
<dbReference type="AlphaFoldDB" id="A0A5C3LMP2"/>
<name>A0A5C3LMP2_9AGAR</name>